<dbReference type="InterPro" id="IPR015947">
    <property type="entry name" value="PUA-like_sf"/>
</dbReference>
<feature type="domain" description="YDG" evidence="4">
    <location>
        <begin position="1"/>
        <end position="105"/>
    </location>
</feature>
<evidence type="ECO:0000256" key="2">
    <source>
        <dbReference type="PROSITE-ProRule" id="PRU00358"/>
    </source>
</evidence>
<dbReference type="Proteomes" id="UP001141806">
    <property type="component" value="Unassembled WGS sequence"/>
</dbReference>
<dbReference type="GO" id="GO:0005634">
    <property type="term" value="C:nucleus"/>
    <property type="evidence" value="ECO:0007669"/>
    <property type="project" value="UniProtKB-SubCell"/>
</dbReference>
<comment type="caution">
    <text evidence="5">The sequence shown here is derived from an EMBL/GenBank/DDBJ whole genome shotgun (WGS) entry which is preliminary data.</text>
</comment>
<dbReference type="InterPro" id="IPR045134">
    <property type="entry name" value="UHRF1/2-like"/>
</dbReference>
<gene>
    <name evidence="5" type="ORF">NE237_019863</name>
</gene>
<evidence type="ECO:0000259" key="4">
    <source>
        <dbReference type="PROSITE" id="PS51015"/>
    </source>
</evidence>
<keyword evidence="1 2" id="KW-0539">Nucleus</keyword>
<dbReference type="OrthoDB" id="2270193at2759"/>
<dbReference type="GO" id="GO:0044027">
    <property type="term" value="P:negative regulation of gene expression via chromosomal CpG island methylation"/>
    <property type="evidence" value="ECO:0007669"/>
    <property type="project" value="TreeGrafter"/>
</dbReference>
<dbReference type="SUPFAM" id="SSF88697">
    <property type="entry name" value="PUA domain-like"/>
    <property type="match status" value="1"/>
</dbReference>
<sequence length="134" mass="15455">MLIPIFVLDLIFLVIYNVGRYLSGNKRTTKLQSFDLEFKCTNEAFRVSCKNGYPVRVVRSKEICSSYAPETGLRYDGIYRIENVGVKLEFKVTRSADICLFAVTMNLLHHGQVMSMETVQDLFRSLRMQQTAEK</sequence>
<proteinExistence type="predicted"/>
<name>A0A9Q0H5J5_9MAGN</name>
<keyword evidence="3" id="KW-1133">Transmembrane helix</keyword>
<dbReference type="EMBL" id="JAMYWD010000009">
    <property type="protein sequence ID" value="KAJ4959953.1"/>
    <property type="molecule type" value="Genomic_DNA"/>
</dbReference>
<evidence type="ECO:0000256" key="3">
    <source>
        <dbReference type="SAM" id="Phobius"/>
    </source>
</evidence>
<dbReference type="InterPro" id="IPR036987">
    <property type="entry name" value="SRA-YDG_sf"/>
</dbReference>
<accession>A0A9Q0H5J5</accession>
<dbReference type="GO" id="GO:0061630">
    <property type="term" value="F:ubiquitin protein ligase activity"/>
    <property type="evidence" value="ECO:0007669"/>
    <property type="project" value="TreeGrafter"/>
</dbReference>
<dbReference type="PANTHER" id="PTHR14140:SF27">
    <property type="entry name" value="OS04G0289800 PROTEIN"/>
    <property type="match status" value="1"/>
</dbReference>
<dbReference type="GO" id="GO:0016567">
    <property type="term" value="P:protein ubiquitination"/>
    <property type="evidence" value="ECO:0007669"/>
    <property type="project" value="TreeGrafter"/>
</dbReference>
<keyword evidence="3" id="KW-0472">Membrane</keyword>
<keyword evidence="6" id="KW-1185">Reference proteome</keyword>
<keyword evidence="3" id="KW-0812">Transmembrane</keyword>
<dbReference type="AlphaFoldDB" id="A0A9Q0H5J5"/>
<organism evidence="5 6">
    <name type="scientific">Protea cynaroides</name>
    <dbReference type="NCBI Taxonomy" id="273540"/>
    <lineage>
        <taxon>Eukaryota</taxon>
        <taxon>Viridiplantae</taxon>
        <taxon>Streptophyta</taxon>
        <taxon>Embryophyta</taxon>
        <taxon>Tracheophyta</taxon>
        <taxon>Spermatophyta</taxon>
        <taxon>Magnoliopsida</taxon>
        <taxon>Proteales</taxon>
        <taxon>Proteaceae</taxon>
        <taxon>Protea</taxon>
    </lineage>
</organism>
<evidence type="ECO:0000313" key="6">
    <source>
        <dbReference type="Proteomes" id="UP001141806"/>
    </source>
</evidence>
<dbReference type="PROSITE" id="PS51015">
    <property type="entry name" value="YDG"/>
    <property type="match status" value="1"/>
</dbReference>
<reference evidence="5" key="1">
    <citation type="journal article" date="2023" name="Plant J.">
        <title>The genome of the king protea, Protea cynaroides.</title>
        <authorList>
            <person name="Chang J."/>
            <person name="Duong T.A."/>
            <person name="Schoeman C."/>
            <person name="Ma X."/>
            <person name="Roodt D."/>
            <person name="Barker N."/>
            <person name="Li Z."/>
            <person name="Van de Peer Y."/>
            <person name="Mizrachi E."/>
        </authorList>
    </citation>
    <scope>NUCLEOTIDE SEQUENCE</scope>
    <source>
        <tissue evidence="5">Young leaves</tissue>
    </source>
</reference>
<dbReference type="InterPro" id="IPR003105">
    <property type="entry name" value="SRA_YDG"/>
</dbReference>
<comment type="subcellular location">
    <subcellularLocation>
        <location evidence="2">Nucleus</location>
    </subcellularLocation>
</comment>
<dbReference type="Pfam" id="PF02182">
    <property type="entry name" value="SAD_SRA"/>
    <property type="match status" value="1"/>
</dbReference>
<feature type="transmembrane region" description="Helical" evidence="3">
    <location>
        <begin position="6"/>
        <end position="23"/>
    </location>
</feature>
<protein>
    <recommendedName>
        <fullName evidence="4">YDG domain-containing protein</fullName>
    </recommendedName>
</protein>
<dbReference type="PANTHER" id="PTHR14140">
    <property type="entry name" value="E3 UBIQUITIN-PROTEIN LIGASE UHRF-RELATED"/>
    <property type="match status" value="1"/>
</dbReference>
<dbReference type="Gene3D" id="2.30.280.10">
    <property type="entry name" value="SRA-YDG"/>
    <property type="match status" value="1"/>
</dbReference>
<evidence type="ECO:0000313" key="5">
    <source>
        <dbReference type="EMBL" id="KAJ4959953.1"/>
    </source>
</evidence>
<evidence type="ECO:0000256" key="1">
    <source>
        <dbReference type="ARBA" id="ARBA00023242"/>
    </source>
</evidence>